<name>A0A918CA26_AGRME</name>
<dbReference type="PANTHER" id="PTHR11365">
    <property type="entry name" value="5-OXOPROLINASE RELATED"/>
    <property type="match status" value="1"/>
</dbReference>
<evidence type="ECO:0000313" key="3">
    <source>
        <dbReference type="EMBL" id="GGR14586.1"/>
    </source>
</evidence>
<organism evidence="3 4">
    <name type="scientific">Agromyces mediolanus</name>
    <name type="common">Corynebacterium mediolanum</name>
    <dbReference type="NCBI Taxonomy" id="41986"/>
    <lineage>
        <taxon>Bacteria</taxon>
        <taxon>Bacillati</taxon>
        <taxon>Actinomycetota</taxon>
        <taxon>Actinomycetes</taxon>
        <taxon>Micrococcales</taxon>
        <taxon>Microbacteriaceae</taxon>
        <taxon>Agromyces</taxon>
    </lineage>
</organism>
<evidence type="ECO:0000313" key="4">
    <source>
        <dbReference type="Proteomes" id="UP000610303"/>
    </source>
</evidence>
<dbReference type="InterPro" id="IPR003692">
    <property type="entry name" value="Hydantoinase_B"/>
</dbReference>
<dbReference type="GO" id="GO:0006749">
    <property type="term" value="P:glutathione metabolic process"/>
    <property type="evidence" value="ECO:0007669"/>
    <property type="project" value="TreeGrafter"/>
</dbReference>
<dbReference type="GO" id="GO:0017168">
    <property type="term" value="F:5-oxoprolinase (ATP-hydrolyzing) activity"/>
    <property type="evidence" value="ECO:0007669"/>
    <property type="project" value="TreeGrafter"/>
</dbReference>
<sequence>MTQQHQLGLFKSAFESLTREMAVNLRRAAFSSIVREARDFSVALADRRGAIVAQAECIPIMTAGVAIALQHALAELDVDALTEDDAILYNDPYKGGQHLQDIYLFNPIFLDGSLVGFAATTAHHVDVGGAYAGLSADATEIYQEGLRLPVSTFSLSRDWGERGFVRRIIEANVRVPDLVIGDLEAQLAANRIAQQRFAEIAARYGLDPTLAAMDELQDYAERRFRSAIRAIPDGEYRAADFVDGSPWGAGDIPVEVVLTVAGDEIVVDLRGSGPQVVGNVNCPYASTVSAVQSAIRCMISDTDIPFNEGCNRPITVLTEYGSILNPAPPAAVRARLTPASRVFNVVVSAMGQAVPEAAVATGFDTTTAFAISHLAATGDYQVVVEILGGGWGGCQAHDGADALDNPISNCANAPIESLETDYSHFAITEYSLVESSGGDGEHRGGLGIRRVYEALADGVQIAGYADRHRSGAPGLAGGEPGAVGRFRLTRADGRVEPITAVFSGTLDRGDRIEVLTGGGGGIGDPGSRSARARESDTTDGYAKEHQR</sequence>
<gene>
    <name evidence="3" type="ORF">GCM10010196_04010</name>
</gene>
<evidence type="ECO:0000256" key="1">
    <source>
        <dbReference type="SAM" id="MobiDB-lite"/>
    </source>
</evidence>
<dbReference type="AlphaFoldDB" id="A0A918CA26"/>
<dbReference type="Proteomes" id="UP000610303">
    <property type="component" value="Unassembled WGS sequence"/>
</dbReference>
<dbReference type="GO" id="GO:0005829">
    <property type="term" value="C:cytosol"/>
    <property type="evidence" value="ECO:0007669"/>
    <property type="project" value="TreeGrafter"/>
</dbReference>
<dbReference type="InterPro" id="IPR045079">
    <property type="entry name" value="Oxoprolinase-like"/>
</dbReference>
<dbReference type="PANTHER" id="PTHR11365:SF23">
    <property type="entry name" value="HYPOTHETICAL 5-OXOPROLINASE (EUROFUNG)-RELATED"/>
    <property type="match status" value="1"/>
</dbReference>
<feature type="domain" description="Hydantoinase B/oxoprolinase" evidence="2">
    <location>
        <begin position="6"/>
        <end position="525"/>
    </location>
</feature>
<keyword evidence="4" id="KW-1185">Reference proteome</keyword>
<reference evidence="3" key="2">
    <citation type="submission" date="2020-09" db="EMBL/GenBank/DDBJ databases">
        <authorList>
            <person name="Sun Q."/>
            <person name="Ohkuma M."/>
        </authorList>
    </citation>
    <scope>NUCLEOTIDE SEQUENCE</scope>
    <source>
        <strain evidence="3">JCM 3346</strain>
    </source>
</reference>
<feature type="compositionally biased region" description="Basic and acidic residues" evidence="1">
    <location>
        <begin position="531"/>
        <end position="547"/>
    </location>
</feature>
<feature type="region of interest" description="Disordered" evidence="1">
    <location>
        <begin position="516"/>
        <end position="547"/>
    </location>
</feature>
<evidence type="ECO:0000259" key="2">
    <source>
        <dbReference type="Pfam" id="PF02538"/>
    </source>
</evidence>
<dbReference type="RefSeq" id="WP_189083638.1">
    <property type="nucleotide sequence ID" value="NZ_BMRJ01000001.1"/>
</dbReference>
<dbReference type="EMBL" id="BMRJ01000001">
    <property type="protein sequence ID" value="GGR14586.1"/>
    <property type="molecule type" value="Genomic_DNA"/>
</dbReference>
<proteinExistence type="predicted"/>
<accession>A0A918CA26</accession>
<dbReference type="Pfam" id="PF02538">
    <property type="entry name" value="Hydantoinase_B"/>
    <property type="match status" value="1"/>
</dbReference>
<reference evidence="3" key="1">
    <citation type="journal article" date="2014" name="Int. J. Syst. Evol. Microbiol.">
        <title>Complete genome sequence of Corynebacterium casei LMG S-19264T (=DSM 44701T), isolated from a smear-ripened cheese.</title>
        <authorList>
            <consortium name="US DOE Joint Genome Institute (JGI-PGF)"/>
            <person name="Walter F."/>
            <person name="Albersmeier A."/>
            <person name="Kalinowski J."/>
            <person name="Ruckert C."/>
        </authorList>
    </citation>
    <scope>NUCLEOTIDE SEQUENCE</scope>
    <source>
        <strain evidence="3">JCM 3346</strain>
    </source>
</reference>
<protein>
    <submittedName>
        <fullName evidence="3">Methylhydantoinase</fullName>
    </submittedName>
</protein>
<comment type="caution">
    <text evidence="3">The sequence shown here is derived from an EMBL/GenBank/DDBJ whole genome shotgun (WGS) entry which is preliminary data.</text>
</comment>